<dbReference type="SUPFAM" id="SSF54373">
    <property type="entry name" value="FAD-linked reductases, C-terminal domain"/>
    <property type="match status" value="1"/>
</dbReference>
<keyword evidence="7" id="KW-1185">Reference proteome</keyword>
<keyword evidence="5" id="KW-0560">Oxidoreductase</keyword>
<dbReference type="PANTHER" id="PTHR10961:SF46">
    <property type="entry name" value="PEROXISOMAL SARCOSINE OXIDASE"/>
    <property type="match status" value="1"/>
</dbReference>
<comment type="cofactor">
    <cofactor evidence="1">
        <name>FAD</name>
        <dbReference type="ChEBI" id="CHEBI:57692"/>
    </cofactor>
</comment>
<dbReference type="WBParaSite" id="PTRK_0001299600.1">
    <property type="protein sequence ID" value="PTRK_0001299600.1"/>
    <property type="gene ID" value="PTRK_0001299600"/>
</dbReference>
<dbReference type="GO" id="GO:0050031">
    <property type="term" value="F:L-pipecolate oxidase activity"/>
    <property type="evidence" value="ECO:0007669"/>
    <property type="project" value="TreeGrafter"/>
</dbReference>
<evidence type="ECO:0000256" key="4">
    <source>
        <dbReference type="ARBA" id="ARBA00022827"/>
    </source>
</evidence>
<dbReference type="AlphaFoldDB" id="A0A0N4ZWG5"/>
<comment type="similarity">
    <text evidence="2">Belongs to the MSOX/MTOX family.</text>
</comment>
<feature type="domain" description="FAD dependent oxidoreductase" evidence="6">
    <location>
        <begin position="4"/>
        <end position="363"/>
    </location>
</feature>
<dbReference type="Gene3D" id="3.50.50.60">
    <property type="entry name" value="FAD/NAD(P)-binding domain"/>
    <property type="match status" value="1"/>
</dbReference>
<dbReference type="InterPro" id="IPR045170">
    <property type="entry name" value="MTOX"/>
</dbReference>
<dbReference type="InterPro" id="IPR006076">
    <property type="entry name" value="FAD-dep_OxRdtase"/>
</dbReference>
<evidence type="ECO:0000256" key="1">
    <source>
        <dbReference type="ARBA" id="ARBA00001974"/>
    </source>
</evidence>
<keyword evidence="3" id="KW-0285">Flavoprotein</keyword>
<dbReference type="PANTHER" id="PTHR10961">
    <property type="entry name" value="PEROXISOMAL SARCOSINE OXIDASE"/>
    <property type="match status" value="1"/>
</dbReference>
<evidence type="ECO:0000256" key="2">
    <source>
        <dbReference type="ARBA" id="ARBA00010989"/>
    </source>
</evidence>
<dbReference type="GO" id="GO:0005777">
    <property type="term" value="C:peroxisome"/>
    <property type="evidence" value="ECO:0007669"/>
    <property type="project" value="TreeGrafter"/>
</dbReference>
<dbReference type="GO" id="GO:0050660">
    <property type="term" value="F:flavin adenine dinucleotide binding"/>
    <property type="evidence" value="ECO:0007669"/>
    <property type="project" value="InterPro"/>
</dbReference>
<evidence type="ECO:0000313" key="7">
    <source>
        <dbReference type="Proteomes" id="UP000038045"/>
    </source>
</evidence>
<evidence type="ECO:0000256" key="5">
    <source>
        <dbReference type="ARBA" id="ARBA00023002"/>
    </source>
</evidence>
<proteinExistence type="inferred from homology"/>
<dbReference type="SUPFAM" id="SSF51905">
    <property type="entry name" value="FAD/NAD(P)-binding domain"/>
    <property type="match status" value="1"/>
</dbReference>
<dbReference type="GO" id="GO:0008115">
    <property type="term" value="F:sarcosine oxidase activity"/>
    <property type="evidence" value="ECO:0007669"/>
    <property type="project" value="TreeGrafter"/>
</dbReference>
<organism evidence="7 8">
    <name type="scientific">Parastrongyloides trichosuri</name>
    <name type="common">Possum-specific nematode worm</name>
    <dbReference type="NCBI Taxonomy" id="131310"/>
    <lineage>
        <taxon>Eukaryota</taxon>
        <taxon>Metazoa</taxon>
        <taxon>Ecdysozoa</taxon>
        <taxon>Nematoda</taxon>
        <taxon>Chromadorea</taxon>
        <taxon>Rhabditida</taxon>
        <taxon>Tylenchina</taxon>
        <taxon>Panagrolaimomorpha</taxon>
        <taxon>Strongyloidoidea</taxon>
        <taxon>Strongyloididae</taxon>
        <taxon>Parastrongyloides</taxon>
    </lineage>
</organism>
<evidence type="ECO:0000256" key="3">
    <source>
        <dbReference type="ARBA" id="ARBA00022630"/>
    </source>
</evidence>
<evidence type="ECO:0000259" key="6">
    <source>
        <dbReference type="Pfam" id="PF01266"/>
    </source>
</evidence>
<keyword evidence="4" id="KW-0274">FAD</keyword>
<reference evidence="8" key="1">
    <citation type="submission" date="2017-02" db="UniProtKB">
        <authorList>
            <consortium name="WormBaseParasite"/>
        </authorList>
    </citation>
    <scope>IDENTIFICATION</scope>
</reference>
<dbReference type="InterPro" id="IPR036188">
    <property type="entry name" value="FAD/NAD-bd_sf"/>
</dbReference>
<protein>
    <submittedName>
        <fullName evidence="8">Sarcosine oxidasee (formaldehyde-forming)</fullName>
    </submittedName>
</protein>
<sequence length="384" mass="43599">MTFDVIVIGAGLMGLSSAYQAAKKGKKMLLLEQFSLFHNNGSSHGASRIVRLCQADETYLHMAKRSFELWDEMMEDDGHREELYTSSGFLWLGDKNGTKEKVKLLEKINAEYEIMEGKEINERYPHLNYNEGGWYGVLDKKGGVIYADKCLKAFERLIRKFNGEIRDNAKVVEIIPGNIIKVKIENGEIYESKSIIITVGAWLNKLLPEIQVKSSPLLVSLNFWKVKKEYENNFEVYFSPKNKSPTLIVTKGNDELFMIPGVDIKNTIKIGIHGGEVFDIDLPREERKIPSWMAEKASEHIAKHIPFIEHDIPEDIISCVYQITKDDNFILDKHPNYSNIVIGSGFCGSGFKFGSVVGEILNQLIDGEEIKCCNMKKFSATRTI</sequence>
<dbReference type="Pfam" id="PF01266">
    <property type="entry name" value="DAO"/>
    <property type="match status" value="1"/>
</dbReference>
<dbReference type="STRING" id="131310.A0A0N4ZWG5"/>
<dbReference type="GO" id="GO:0033514">
    <property type="term" value="P:L-lysine catabolic process to acetyl-CoA via L-pipecolate"/>
    <property type="evidence" value="ECO:0007669"/>
    <property type="project" value="TreeGrafter"/>
</dbReference>
<name>A0A0N4ZWG5_PARTI</name>
<accession>A0A0N4ZWG5</accession>
<evidence type="ECO:0000313" key="8">
    <source>
        <dbReference type="WBParaSite" id="PTRK_0001299600.1"/>
    </source>
</evidence>
<dbReference type="Proteomes" id="UP000038045">
    <property type="component" value="Unplaced"/>
</dbReference>
<dbReference type="Gene3D" id="3.30.9.10">
    <property type="entry name" value="D-Amino Acid Oxidase, subunit A, domain 2"/>
    <property type="match status" value="1"/>
</dbReference>